<dbReference type="InterPro" id="IPR013762">
    <property type="entry name" value="Integrase-like_cat_sf"/>
</dbReference>
<dbReference type="InterPro" id="IPR050808">
    <property type="entry name" value="Phage_Integrase"/>
</dbReference>
<dbReference type="Gene3D" id="1.10.150.130">
    <property type="match status" value="1"/>
</dbReference>
<proteinExistence type="inferred from homology"/>
<accession>A0A7W6FPL1</accession>
<dbReference type="Pfam" id="PF00589">
    <property type="entry name" value="Phage_integrase"/>
    <property type="match status" value="1"/>
</dbReference>
<dbReference type="GO" id="GO:0003677">
    <property type="term" value="F:DNA binding"/>
    <property type="evidence" value="ECO:0007669"/>
    <property type="project" value="UniProtKB-KW"/>
</dbReference>
<dbReference type="PROSITE" id="PS51898">
    <property type="entry name" value="TYR_RECOMBINASE"/>
    <property type="match status" value="1"/>
</dbReference>
<dbReference type="EMBL" id="JACIDT010000006">
    <property type="protein sequence ID" value="MBB3926201.1"/>
    <property type="molecule type" value="Genomic_DNA"/>
</dbReference>
<dbReference type="AlphaFoldDB" id="A0A7W6FPL1"/>
<reference evidence="6 7" key="1">
    <citation type="submission" date="2020-08" db="EMBL/GenBank/DDBJ databases">
        <title>Genomic Encyclopedia of Type Strains, Phase IV (KMG-IV): sequencing the most valuable type-strain genomes for metagenomic binning, comparative biology and taxonomic classification.</title>
        <authorList>
            <person name="Goeker M."/>
        </authorList>
    </citation>
    <scope>NUCLEOTIDE SEQUENCE [LARGE SCALE GENOMIC DNA]</scope>
    <source>
        <strain evidence="6 7">DSM 26189</strain>
    </source>
</reference>
<dbReference type="PANTHER" id="PTHR30629:SF2">
    <property type="entry name" value="PROPHAGE INTEGRASE INTS-RELATED"/>
    <property type="match status" value="1"/>
</dbReference>
<evidence type="ECO:0000313" key="7">
    <source>
        <dbReference type="Proteomes" id="UP000571950"/>
    </source>
</evidence>
<keyword evidence="2" id="KW-0229">DNA integration</keyword>
<sequence>MARIIQYVKRTKAKGRFYYYFDTGQVDEKGKRIWKRLPDPSDRSFGSIYAALLGHRSRRENVEALLTVKKLVDLYFASPQFNDRKPATQKIYRIYLAEFVDQLGVAPAEQIERKDIVLLLDKMADRPAAANMVLKSSRACYAWARKRGHITNNPFQDITPFDLGEHQPWPEEALQAALSTDDALVRLATHLLYYTAQRIGDVCRLTWRDVGGDDIILTQEKTGATLRIPIHESLAAELAQHPKSLGCILDNGPERSRVDRVRKALQAFCIQNGVKIVPHGLRKNAVNALLEAGCSAAETAAISGQSLQMVEHYARRRSQSKLGKAAILKWQGNSK</sequence>
<dbReference type="InterPro" id="IPR002104">
    <property type="entry name" value="Integrase_catalytic"/>
</dbReference>
<evidence type="ECO:0000313" key="6">
    <source>
        <dbReference type="EMBL" id="MBB3926201.1"/>
    </source>
</evidence>
<evidence type="ECO:0000256" key="2">
    <source>
        <dbReference type="ARBA" id="ARBA00022908"/>
    </source>
</evidence>
<comment type="caution">
    <text evidence="6">The sequence shown here is derived from an EMBL/GenBank/DDBJ whole genome shotgun (WGS) entry which is preliminary data.</text>
</comment>
<comment type="similarity">
    <text evidence="1">Belongs to the 'phage' integrase family.</text>
</comment>
<evidence type="ECO:0000256" key="4">
    <source>
        <dbReference type="ARBA" id="ARBA00023172"/>
    </source>
</evidence>
<protein>
    <submittedName>
        <fullName evidence="6">Integrase</fullName>
    </submittedName>
</protein>
<dbReference type="SUPFAM" id="SSF56349">
    <property type="entry name" value="DNA breaking-rejoining enzymes"/>
    <property type="match status" value="1"/>
</dbReference>
<feature type="domain" description="Tyr recombinase" evidence="5">
    <location>
        <begin position="164"/>
        <end position="327"/>
    </location>
</feature>
<organism evidence="6 7">
    <name type="scientific">Sphingobium jiangsuense</name>
    <dbReference type="NCBI Taxonomy" id="870476"/>
    <lineage>
        <taxon>Bacteria</taxon>
        <taxon>Pseudomonadati</taxon>
        <taxon>Pseudomonadota</taxon>
        <taxon>Alphaproteobacteria</taxon>
        <taxon>Sphingomonadales</taxon>
        <taxon>Sphingomonadaceae</taxon>
        <taxon>Sphingobium</taxon>
    </lineage>
</organism>
<gene>
    <name evidence="6" type="ORF">GGR43_001918</name>
</gene>
<evidence type="ECO:0000256" key="1">
    <source>
        <dbReference type="ARBA" id="ARBA00008857"/>
    </source>
</evidence>
<dbReference type="RefSeq" id="WP_188071756.1">
    <property type="nucleotide sequence ID" value="NZ_BSPS01000197.1"/>
</dbReference>
<evidence type="ECO:0000259" key="5">
    <source>
        <dbReference type="PROSITE" id="PS51898"/>
    </source>
</evidence>
<dbReference type="Proteomes" id="UP000571950">
    <property type="component" value="Unassembled WGS sequence"/>
</dbReference>
<dbReference type="Gene3D" id="1.10.443.10">
    <property type="entry name" value="Intergrase catalytic core"/>
    <property type="match status" value="1"/>
</dbReference>
<keyword evidence="3" id="KW-0238">DNA-binding</keyword>
<dbReference type="InterPro" id="IPR010998">
    <property type="entry name" value="Integrase_recombinase_N"/>
</dbReference>
<keyword evidence="7" id="KW-1185">Reference proteome</keyword>
<evidence type="ECO:0000256" key="3">
    <source>
        <dbReference type="ARBA" id="ARBA00023125"/>
    </source>
</evidence>
<dbReference type="PANTHER" id="PTHR30629">
    <property type="entry name" value="PROPHAGE INTEGRASE"/>
    <property type="match status" value="1"/>
</dbReference>
<dbReference type="GO" id="GO:0006310">
    <property type="term" value="P:DNA recombination"/>
    <property type="evidence" value="ECO:0007669"/>
    <property type="project" value="UniProtKB-KW"/>
</dbReference>
<dbReference type="GO" id="GO:0015074">
    <property type="term" value="P:DNA integration"/>
    <property type="evidence" value="ECO:0007669"/>
    <property type="project" value="UniProtKB-KW"/>
</dbReference>
<keyword evidence="4" id="KW-0233">DNA recombination</keyword>
<name>A0A7W6FPL1_9SPHN</name>
<dbReference type="InterPro" id="IPR011010">
    <property type="entry name" value="DNA_brk_join_enz"/>
</dbReference>